<evidence type="ECO:0000313" key="3">
    <source>
        <dbReference type="Proteomes" id="UP001589700"/>
    </source>
</evidence>
<keyword evidence="1" id="KW-1133">Transmembrane helix</keyword>
<comment type="caution">
    <text evidence="2">The sequence shown here is derived from an EMBL/GenBank/DDBJ whole genome shotgun (WGS) entry which is preliminary data.</text>
</comment>
<evidence type="ECO:0000256" key="1">
    <source>
        <dbReference type="SAM" id="Phobius"/>
    </source>
</evidence>
<reference evidence="2 3" key="1">
    <citation type="submission" date="2024-09" db="EMBL/GenBank/DDBJ databases">
        <authorList>
            <person name="Sun Q."/>
            <person name="Mori K."/>
        </authorList>
    </citation>
    <scope>NUCLEOTIDE SEQUENCE [LARGE SCALE GENOMIC DNA]</scope>
    <source>
        <strain evidence="2 3">CCM 7659</strain>
    </source>
</reference>
<dbReference type="Proteomes" id="UP001589700">
    <property type="component" value="Unassembled WGS sequence"/>
</dbReference>
<keyword evidence="3" id="KW-1185">Reference proteome</keyword>
<gene>
    <name evidence="2" type="ORF">ACFFVD_00665</name>
</gene>
<proteinExistence type="predicted"/>
<keyword evidence="1" id="KW-0812">Transmembrane</keyword>
<keyword evidence="1" id="KW-0472">Membrane</keyword>
<feature type="transmembrane region" description="Helical" evidence="1">
    <location>
        <begin position="12"/>
        <end position="36"/>
    </location>
</feature>
<sequence>MSTTHGAALSRWFSLTTGLVAGALLAALAFFVVGLVQDDAAGEVSTVYRLSDDDALEPGPVSLISVRDIRQPSSIPGLPAPTGDHYVSLVMALEGDESEAQQWSTLEDLTLEVFAVDDSGGREQLTPTDFGQLTLDGIGGRIRGIDPYWLRLDFTPPAGDVVEYEVDLAVDGEDHAFTVRAEELPREAADTLQTAHLGPGEQASTDFTFRYDRPCGEFLARISYQPTVDEEEETSFVEVPFDVGNEECLAER</sequence>
<dbReference type="EMBL" id="JBHMDY010000001">
    <property type="protein sequence ID" value="MFB9258312.1"/>
    <property type="molecule type" value="Genomic_DNA"/>
</dbReference>
<accession>A0ABV5JKR3</accession>
<evidence type="ECO:0000313" key="2">
    <source>
        <dbReference type="EMBL" id="MFB9258312.1"/>
    </source>
</evidence>
<dbReference type="RefSeq" id="WP_182631547.1">
    <property type="nucleotide sequence ID" value="NZ_JAALDM010000063.1"/>
</dbReference>
<name>A0ABV5JKR3_9ACTN</name>
<organism evidence="2 3">
    <name type="scientific">Dietzia aerolata</name>
    <dbReference type="NCBI Taxonomy" id="595984"/>
    <lineage>
        <taxon>Bacteria</taxon>
        <taxon>Bacillati</taxon>
        <taxon>Actinomycetota</taxon>
        <taxon>Actinomycetes</taxon>
        <taxon>Mycobacteriales</taxon>
        <taxon>Dietziaceae</taxon>
        <taxon>Dietzia</taxon>
    </lineage>
</organism>
<protein>
    <submittedName>
        <fullName evidence="2">Uncharacterized protein</fullName>
    </submittedName>
</protein>